<evidence type="ECO:0000256" key="3">
    <source>
        <dbReference type="PROSITE-ProRule" id="PRU00023"/>
    </source>
</evidence>
<dbReference type="SUPFAM" id="SSF48403">
    <property type="entry name" value="Ankyrin repeat"/>
    <property type="match status" value="1"/>
</dbReference>
<sequence>FRTIHLDNLGKRTPNTIMWIFETADFKIWVESESGILWGTVMPGAGKTILSSVVIDHLQGLAQGHSDICVVFAFCRYTEAVPVRDILAGILRQMLERYPVVWQFVKDVYELHQREGTEPTQHELFEILKQISTSGVFKKCFYVLDGLDEASSETQFDIITAICQLPINFFITSRPLPLLKDVVFNARFFVIVAHDTDIALLIEEKLRRSPSLWKLVDGRQKTVIVETILQKSLGMFLLASLQVDILKTCPSIKSIQDALNSLPDGVEAMYAATMRRVEGLGRYSVDVVKRALIWVLYAEDSLGIDDLRHAIAVRSDSFAFSPTLLVDKDNLLSMCCGLITIESESRTVRLVHYTAREPLQSYLFTTIFNPQEILSSTCVARLHQFNLNDYSKCNEIVESLLLAHPFLKYPFDHWVTHARLCTSLPSTVLQFISHCQRFPFRNANLPIWGWDYLQSIHVLAAYALNDALSAKLSNVDLHEIDVNSKTANGATALGLAAALGNLETVKLLLGARGIDAVCSDAEGWSPLMNASNGGSTEIVGELLGILDSSHANAANHDGDTALLLAASNGYADVMEVLLQVDNLDVNVNAANNAGLTALMWAVGMNHVPVAQRLLSIPDLDPNLTDLDGDTPFVNASRLGNVAMVEALLACNRCIINAQNNEGSTALMYAARRDHVPVAQRLLSISELDPDLTDINGDTPLAEASYFGSLATVEVLLACNRCNLNVQNHKGMTALMRAVQEDHVPVVQRLLLLPELDPELADSSGDSAFAEASRRGNLAMVEALLASNRCNLNAQNNEGVTALMWAAREDNVQVVQRLLSIPELDANLTNKYGDTPLAEASYLGNLETVEALLACNRCNLNDQDNEGLTALMCA</sequence>
<dbReference type="Pfam" id="PF13857">
    <property type="entry name" value="Ank_5"/>
    <property type="match status" value="1"/>
</dbReference>
<dbReference type="Pfam" id="PF24883">
    <property type="entry name" value="NPHP3_N"/>
    <property type="match status" value="1"/>
</dbReference>
<feature type="repeat" description="ANK" evidence="3">
    <location>
        <begin position="557"/>
        <end position="579"/>
    </location>
</feature>
<evidence type="ECO:0000313" key="5">
    <source>
        <dbReference type="EMBL" id="TFK18525.1"/>
    </source>
</evidence>
<dbReference type="InterPro" id="IPR027417">
    <property type="entry name" value="P-loop_NTPase"/>
</dbReference>
<feature type="domain" description="Nephrocystin 3-like N-terminal" evidence="4">
    <location>
        <begin position="16"/>
        <end position="174"/>
    </location>
</feature>
<feature type="non-terminal residue" evidence="5">
    <location>
        <position position="1"/>
    </location>
</feature>
<accession>A0A5C3KFI7</accession>
<evidence type="ECO:0000256" key="1">
    <source>
        <dbReference type="ARBA" id="ARBA00022737"/>
    </source>
</evidence>
<dbReference type="Pfam" id="PF12796">
    <property type="entry name" value="Ank_2"/>
    <property type="match status" value="2"/>
</dbReference>
<dbReference type="Gene3D" id="1.25.40.20">
    <property type="entry name" value="Ankyrin repeat-containing domain"/>
    <property type="match status" value="3"/>
</dbReference>
<feature type="repeat" description="ANK" evidence="3">
    <location>
        <begin position="488"/>
        <end position="509"/>
    </location>
</feature>
<dbReference type="SMART" id="SM00248">
    <property type="entry name" value="ANK"/>
    <property type="match status" value="11"/>
</dbReference>
<dbReference type="PROSITE" id="PS50297">
    <property type="entry name" value="ANK_REP_REGION"/>
    <property type="match status" value="2"/>
</dbReference>
<organism evidence="5 6">
    <name type="scientific">Coprinopsis marcescibilis</name>
    <name type="common">Agaric fungus</name>
    <name type="synonym">Psathyrella marcescibilis</name>
    <dbReference type="NCBI Taxonomy" id="230819"/>
    <lineage>
        <taxon>Eukaryota</taxon>
        <taxon>Fungi</taxon>
        <taxon>Dikarya</taxon>
        <taxon>Basidiomycota</taxon>
        <taxon>Agaricomycotina</taxon>
        <taxon>Agaricomycetes</taxon>
        <taxon>Agaricomycetidae</taxon>
        <taxon>Agaricales</taxon>
        <taxon>Agaricineae</taxon>
        <taxon>Psathyrellaceae</taxon>
        <taxon>Coprinopsis</taxon>
    </lineage>
</organism>
<evidence type="ECO:0000256" key="2">
    <source>
        <dbReference type="ARBA" id="ARBA00023043"/>
    </source>
</evidence>
<dbReference type="OrthoDB" id="7464126at2759"/>
<dbReference type="Gene3D" id="3.40.50.300">
    <property type="entry name" value="P-loop containing nucleotide triphosphate hydrolases"/>
    <property type="match status" value="1"/>
</dbReference>
<dbReference type="SUPFAM" id="SSF52540">
    <property type="entry name" value="P-loop containing nucleoside triphosphate hydrolases"/>
    <property type="match status" value="1"/>
</dbReference>
<dbReference type="PROSITE" id="PS50088">
    <property type="entry name" value="ANK_REPEAT"/>
    <property type="match status" value="2"/>
</dbReference>
<evidence type="ECO:0000259" key="4">
    <source>
        <dbReference type="Pfam" id="PF24883"/>
    </source>
</evidence>
<keyword evidence="2 3" id="KW-0040">ANK repeat</keyword>
<dbReference type="InterPro" id="IPR002110">
    <property type="entry name" value="Ankyrin_rpt"/>
</dbReference>
<keyword evidence="1" id="KW-0677">Repeat</keyword>
<proteinExistence type="predicted"/>
<dbReference type="PANTHER" id="PTHR24198">
    <property type="entry name" value="ANKYRIN REPEAT AND PROTEIN KINASE DOMAIN-CONTAINING PROTEIN"/>
    <property type="match status" value="1"/>
</dbReference>
<protein>
    <submittedName>
        <fullName evidence="5">Ankyrin</fullName>
    </submittedName>
</protein>
<dbReference type="Proteomes" id="UP000307440">
    <property type="component" value="Unassembled WGS sequence"/>
</dbReference>
<dbReference type="EMBL" id="ML210395">
    <property type="protein sequence ID" value="TFK18525.1"/>
    <property type="molecule type" value="Genomic_DNA"/>
</dbReference>
<dbReference type="InterPro" id="IPR036770">
    <property type="entry name" value="Ankyrin_rpt-contain_sf"/>
</dbReference>
<dbReference type="InterPro" id="IPR056884">
    <property type="entry name" value="NPHP3-like_N"/>
</dbReference>
<dbReference type="STRING" id="230819.A0A5C3KFI7"/>
<dbReference type="AlphaFoldDB" id="A0A5C3KFI7"/>
<gene>
    <name evidence="5" type="ORF">FA15DRAFT_557349</name>
</gene>
<keyword evidence="6" id="KW-1185">Reference proteome</keyword>
<name>A0A5C3KFI7_COPMA</name>
<evidence type="ECO:0000313" key="6">
    <source>
        <dbReference type="Proteomes" id="UP000307440"/>
    </source>
</evidence>
<dbReference type="Pfam" id="PF00023">
    <property type="entry name" value="Ank"/>
    <property type="match status" value="1"/>
</dbReference>
<feature type="non-terminal residue" evidence="5">
    <location>
        <position position="873"/>
    </location>
</feature>
<reference evidence="5 6" key="1">
    <citation type="journal article" date="2019" name="Nat. Ecol. Evol.">
        <title>Megaphylogeny resolves global patterns of mushroom evolution.</title>
        <authorList>
            <person name="Varga T."/>
            <person name="Krizsan K."/>
            <person name="Foldi C."/>
            <person name="Dima B."/>
            <person name="Sanchez-Garcia M."/>
            <person name="Sanchez-Ramirez S."/>
            <person name="Szollosi G.J."/>
            <person name="Szarkandi J.G."/>
            <person name="Papp V."/>
            <person name="Albert L."/>
            <person name="Andreopoulos W."/>
            <person name="Angelini C."/>
            <person name="Antonin V."/>
            <person name="Barry K.W."/>
            <person name="Bougher N.L."/>
            <person name="Buchanan P."/>
            <person name="Buyck B."/>
            <person name="Bense V."/>
            <person name="Catcheside P."/>
            <person name="Chovatia M."/>
            <person name="Cooper J."/>
            <person name="Damon W."/>
            <person name="Desjardin D."/>
            <person name="Finy P."/>
            <person name="Geml J."/>
            <person name="Haridas S."/>
            <person name="Hughes K."/>
            <person name="Justo A."/>
            <person name="Karasinski D."/>
            <person name="Kautmanova I."/>
            <person name="Kiss B."/>
            <person name="Kocsube S."/>
            <person name="Kotiranta H."/>
            <person name="LaButti K.M."/>
            <person name="Lechner B.E."/>
            <person name="Liimatainen K."/>
            <person name="Lipzen A."/>
            <person name="Lukacs Z."/>
            <person name="Mihaltcheva S."/>
            <person name="Morgado L.N."/>
            <person name="Niskanen T."/>
            <person name="Noordeloos M.E."/>
            <person name="Ohm R.A."/>
            <person name="Ortiz-Santana B."/>
            <person name="Ovrebo C."/>
            <person name="Racz N."/>
            <person name="Riley R."/>
            <person name="Savchenko A."/>
            <person name="Shiryaev A."/>
            <person name="Soop K."/>
            <person name="Spirin V."/>
            <person name="Szebenyi C."/>
            <person name="Tomsovsky M."/>
            <person name="Tulloss R.E."/>
            <person name="Uehling J."/>
            <person name="Grigoriev I.V."/>
            <person name="Vagvolgyi C."/>
            <person name="Papp T."/>
            <person name="Martin F.M."/>
            <person name="Miettinen O."/>
            <person name="Hibbett D.S."/>
            <person name="Nagy L.G."/>
        </authorList>
    </citation>
    <scope>NUCLEOTIDE SEQUENCE [LARGE SCALE GENOMIC DNA]</scope>
    <source>
        <strain evidence="5 6">CBS 121175</strain>
    </source>
</reference>
<dbReference type="PANTHER" id="PTHR24198:SF165">
    <property type="entry name" value="ANKYRIN REPEAT-CONTAINING PROTEIN-RELATED"/>
    <property type="match status" value="1"/>
</dbReference>